<accession>A0A8X7U0S7</accession>
<reference evidence="1 2" key="1">
    <citation type="submission" date="2020-02" db="EMBL/GenBank/DDBJ databases">
        <authorList>
            <person name="Ma Q."/>
            <person name="Huang Y."/>
            <person name="Song X."/>
            <person name="Pei D."/>
        </authorList>
    </citation>
    <scope>NUCLEOTIDE SEQUENCE [LARGE SCALE GENOMIC DNA]</scope>
    <source>
        <strain evidence="1">Sxm20200214</strain>
        <tissue evidence="1">Leaf</tissue>
    </source>
</reference>
<organism evidence="1 2">
    <name type="scientific">Brassica carinata</name>
    <name type="common">Ethiopian mustard</name>
    <name type="synonym">Abyssinian cabbage</name>
    <dbReference type="NCBI Taxonomy" id="52824"/>
    <lineage>
        <taxon>Eukaryota</taxon>
        <taxon>Viridiplantae</taxon>
        <taxon>Streptophyta</taxon>
        <taxon>Embryophyta</taxon>
        <taxon>Tracheophyta</taxon>
        <taxon>Spermatophyta</taxon>
        <taxon>Magnoliopsida</taxon>
        <taxon>eudicotyledons</taxon>
        <taxon>Gunneridae</taxon>
        <taxon>Pentapetalae</taxon>
        <taxon>rosids</taxon>
        <taxon>malvids</taxon>
        <taxon>Brassicales</taxon>
        <taxon>Brassicaceae</taxon>
        <taxon>Brassiceae</taxon>
        <taxon>Brassica</taxon>
    </lineage>
</organism>
<name>A0A8X7U0S7_BRACI</name>
<dbReference type="Proteomes" id="UP000886595">
    <property type="component" value="Unassembled WGS sequence"/>
</dbReference>
<dbReference type="AlphaFoldDB" id="A0A8X7U0S7"/>
<protein>
    <submittedName>
        <fullName evidence="1">Uncharacterized protein</fullName>
    </submittedName>
</protein>
<gene>
    <name evidence="1" type="ORF">Bca52824_068771</name>
</gene>
<keyword evidence="2" id="KW-1185">Reference proteome</keyword>
<sequence length="104" mass="11963">MAHEFSVYTWISFVAYNNVNPFTSPGFVNHFKPYIYGAGGKFSAHIMIMANPRLLLSEQKADWSKEHVILASELHNSATCCRAFLFINNKAKDYTRLTTNKWNK</sequence>
<comment type="caution">
    <text evidence="1">The sequence shown here is derived from an EMBL/GenBank/DDBJ whole genome shotgun (WGS) entry which is preliminary data.</text>
</comment>
<evidence type="ECO:0000313" key="2">
    <source>
        <dbReference type="Proteomes" id="UP000886595"/>
    </source>
</evidence>
<proteinExistence type="predicted"/>
<evidence type="ECO:0000313" key="1">
    <source>
        <dbReference type="EMBL" id="KAG2261692.1"/>
    </source>
</evidence>
<dbReference type="EMBL" id="JAAMPC010000014">
    <property type="protein sequence ID" value="KAG2261692.1"/>
    <property type="molecule type" value="Genomic_DNA"/>
</dbReference>